<dbReference type="GO" id="GO:0008531">
    <property type="term" value="F:riboflavin kinase activity"/>
    <property type="evidence" value="ECO:0007669"/>
    <property type="project" value="UniProtKB-UniRule"/>
</dbReference>
<keyword evidence="10 15" id="KW-0274">FAD</keyword>
<dbReference type="Gene3D" id="2.40.30.30">
    <property type="entry name" value="Riboflavin kinase-like"/>
    <property type="match status" value="1"/>
</dbReference>
<dbReference type="PIRSF" id="PIRSF004491">
    <property type="entry name" value="FAD_Synth"/>
    <property type="match status" value="1"/>
</dbReference>
<evidence type="ECO:0000256" key="15">
    <source>
        <dbReference type="PIRNR" id="PIRNR004491"/>
    </source>
</evidence>
<dbReference type="FunFam" id="3.40.50.620:FF:000021">
    <property type="entry name" value="Riboflavin biosynthesis protein"/>
    <property type="match status" value="1"/>
</dbReference>
<keyword evidence="6 15" id="KW-0808">Transferase</keyword>
<comment type="catalytic activity">
    <reaction evidence="14 15">
        <text>FMN + ATP + H(+) = FAD + diphosphate</text>
        <dbReference type="Rhea" id="RHEA:17237"/>
        <dbReference type="ChEBI" id="CHEBI:15378"/>
        <dbReference type="ChEBI" id="CHEBI:30616"/>
        <dbReference type="ChEBI" id="CHEBI:33019"/>
        <dbReference type="ChEBI" id="CHEBI:57692"/>
        <dbReference type="ChEBI" id="CHEBI:58210"/>
        <dbReference type="EC" id="2.7.7.2"/>
    </reaction>
</comment>
<dbReference type="NCBIfam" id="TIGR00083">
    <property type="entry name" value="ribF"/>
    <property type="match status" value="1"/>
</dbReference>
<evidence type="ECO:0000256" key="9">
    <source>
        <dbReference type="ARBA" id="ARBA00022777"/>
    </source>
</evidence>
<evidence type="ECO:0000256" key="4">
    <source>
        <dbReference type="ARBA" id="ARBA00022630"/>
    </source>
</evidence>
<comment type="pathway">
    <text evidence="2 15">Cofactor biosynthesis; FAD biosynthesis; FAD from FMN: step 1/1.</text>
</comment>
<evidence type="ECO:0000256" key="1">
    <source>
        <dbReference type="ARBA" id="ARBA00002121"/>
    </source>
</evidence>
<organism evidence="17 18">
    <name type="scientific">Pelagibacterium luteolum</name>
    <dbReference type="NCBI Taxonomy" id="440168"/>
    <lineage>
        <taxon>Bacteria</taxon>
        <taxon>Pseudomonadati</taxon>
        <taxon>Pseudomonadota</taxon>
        <taxon>Alphaproteobacteria</taxon>
        <taxon>Hyphomicrobiales</taxon>
        <taxon>Devosiaceae</taxon>
        <taxon>Pelagibacterium</taxon>
    </lineage>
</organism>
<dbReference type="EMBL" id="FNCS01000002">
    <property type="protein sequence ID" value="SDG40871.1"/>
    <property type="molecule type" value="Genomic_DNA"/>
</dbReference>
<dbReference type="STRING" id="440168.SAMN04487974_102458"/>
<dbReference type="GO" id="GO:0005524">
    <property type="term" value="F:ATP binding"/>
    <property type="evidence" value="ECO:0007669"/>
    <property type="project" value="UniProtKB-UniRule"/>
</dbReference>
<dbReference type="RefSeq" id="WP_090593472.1">
    <property type="nucleotide sequence ID" value="NZ_FNCS01000002.1"/>
</dbReference>
<dbReference type="InterPro" id="IPR014729">
    <property type="entry name" value="Rossmann-like_a/b/a_fold"/>
</dbReference>
<dbReference type="EC" id="2.7.7.2" evidence="15"/>
<dbReference type="SUPFAM" id="SSF82114">
    <property type="entry name" value="Riboflavin kinase-like"/>
    <property type="match status" value="1"/>
</dbReference>
<keyword evidence="9 15" id="KW-0418">Kinase</keyword>
<dbReference type="InterPro" id="IPR015865">
    <property type="entry name" value="Riboflavin_kinase_bac/euk"/>
</dbReference>
<keyword evidence="7 15" id="KW-0548">Nucleotidyltransferase</keyword>
<comment type="catalytic activity">
    <reaction evidence="13 15">
        <text>riboflavin + ATP = FMN + ADP + H(+)</text>
        <dbReference type="Rhea" id="RHEA:14357"/>
        <dbReference type="ChEBI" id="CHEBI:15378"/>
        <dbReference type="ChEBI" id="CHEBI:30616"/>
        <dbReference type="ChEBI" id="CHEBI:57986"/>
        <dbReference type="ChEBI" id="CHEBI:58210"/>
        <dbReference type="ChEBI" id="CHEBI:456216"/>
        <dbReference type="EC" id="2.7.1.26"/>
    </reaction>
</comment>
<dbReference type="InterPro" id="IPR002606">
    <property type="entry name" value="Riboflavin_kinase_bac"/>
</dbReference>
<dbReference type="UniPathway" id="UPA00277">
    <property type="reaction ID" value="UER00407"/>
</dbReference>
<accession>A0A1G7U0L5</accession>
<dbReference type="GO" id="GO:0009231">
    <property type="term" value="P:riboflavin biosynthetic process"/>
    <property type="evidence" value="ECO:0007669"/>
    <property type="project" value="InterPro"/>
</dbReference>
<evidence type="ECO:0000256" key="3">
    <source>
        <dbReference type="ARBA" id="ARBA00005201"/>
    </source>
</evidence>
<dbReference type="NCBIfam" id="NF004160">
    <property type="entry name" value="PRK05627.1-3"/>
    <property type="match status" value="1"/>
</dbReference>
<sequence length="329" mass="35629">MTSGAPFIRLDGLSDVPHALRGGVVAIGNFDGFHRGHQQVFAAARDMAKTKGVPAIVLTFEPHPRDVFAPNPFLFRLTYADQKAKLAEASGFDAIVVMEFSRDLAGVEATEFVSKFLIDALQVSGVVVGADFHFGKARAGTPDFLQQQGDERGFSVRICDMLEDEAKFVSSSRIREALGGGDVALANHLLGYHWTFSGEIVTGDKRGRELGYPTANMAVPATFSLAQGVYAVKIRIEGELFDGVAAFGKPMFDNTRPPFETFIFDFDRDIYGQTIEVALIAFIRGQLTFDGLDPLIAQMNADSETARITTAQARPLTELDAALGLVSGQ</sequence>
<dbReference type="Proteomes" id="UP000199495">
    <property type="component" value="Unassembled WGS sequence"/>
</dbReference>
<keyword evidence="4 15" id="KW-0285">Flavoprotein</keyword>
<evidence type="ECO:0000256" key="11">
    <source>
        <dbReference type="ARBA" id="ARBA00022840"/>
    </source>
</evidence>
<evidence type="ECO:0000256" key="14">
    <source>
        <dbReference type="ARBA" id="ARBA00049494"/>
    </source>
</evidence>
<evidence type="ECO:0000256" key="5">
    <source>
        <dbReference type="ARBA" id="ARBA00022643"/>
    </source>
</evidence>
<evidence type="ECO:0000256" key="8">
    <source>
        <dbReference type="ARBA" id="ARBA00022741"/>
    </source>
</evidence>
<gene>
    <name evidence="17" type="ORF">SAMN04487974_102458</name>
</gene>
<dbReference type="InterPro" id="IPR023468">
    <property type="entry name" value="Riboflavin_kinase"/>
</dbReference>
<evidence type="ECO:0000256" key="12">
    <source>
        <dbReference type="ARBA" id="ARBA00023268"/>
    </source>
</evidence>
<name>A0A1G7U0L5_9HYPH</name>
<dbReference type="Gene3D" id="3.40.50.620">
    <property type="entry name" value="HUPs"/>
    <property type="match status" value="1"/>
</dbReference>
<evidence type="ECO:0000256" key="2">
    <source>
        <dbReference type="ARBA" id="ARBA00004726"/>
    </source>
</evidence>
<dbReference type="EC" id="2.7.1.26" evidence="15"/>
<dbReference type="CDD" id="cd02064">
    <property type="entry name" value="FAD_synthetase_N"/>
    <property type="match status" value="1"/>
</dbReference>
<reference evidence="17 18" key="1">
    <citation type="submission" date="2016-10" db="EMBL/GenBank/DDBJ databases">
        <authorList>
            <person name="de Groot N.N."/>
        </authorList>
    </citation>
    <scope>NUCLEOTIDE SEQUENCE [LARGE SCALE GENOMIC DNA]</scope>
    <source>
        <strain evidence="17 18">CGMCC 1.10267</strain>
    </source>
</reference>
<dbReference type="AlphaFoldDB" id="A0A1G7U0L5"/>
<dbReference type="InterPro" id="IPR015864">
    <property type="entry name" value="FAD_synthase"/>
</dbReference>
<comment type="function">
    <text evidence="1">Catalyzes the phosphorylation of riboflavin to FMN followed by the adenylation of FMN to FAD.</text>
</comment>
<dbReference type="GO" id="GO:0003919">
    <property type="term" value="F:FMN adenylyltransferase activity"/>
    <property type="evidence" value="ECO:0007669"/>
    <property type="project" value="UniProtKB-UniRule"/>
</dbReference>
<dbReference type="InterPro" id="IPR023465">
    <property type="entry name" value="Riboflavin_kinase_dom_sf"/>
</dbReference>
<evidence type="ECO:0000259" key="16">
    <source>
        <dbReference type="SMART" id="SM00904"/>
    </source>
</evidence>
<evidence type="ECO:0000256" key="10">
    <source>
        <dbReference type="ARBA" id="ARBA00022827"/>
    </source>
</evidence>
<feature type="domain" description="Riboflavin kinase" evidence="16">
    <location>
        <begin position="189"/>
        <end position="311"/>
    </location>
</feature>
<dbReference type="OrthoDB" id="9803667at2"/>
<comment type="pathway">
    <text evidence="3 15">Cofactor biosynthesis; FMN biosynthesis; FMN from riboflavin (ATP route): step 1/1.</text>
</comment>
<evidence type="ECO:0000256" key="6">
    <source>
        <dbReference type="ARBA" id="ARBA00022679"/>
    </source>
</evidence>
<dbReference type="UniPathway" id="UPA00276">
    <property type="reaction ID" value="UER00406"/>
</dbReference>
<keyword evidence="8 15" id="KW-0547">Nucleotide-binding</keyword>
<keyword evidence="11 15" id="KW-0067">ATP-binding</keyword>
<dbReference type="Pfam" id="PF06574">
    <property type="entry name" value="FAD_syn"/>
    <property type="match status" value="1"/>
</dbReference>
<dbReference type="SMART" id="SM00904">
    <property type="entry name" value="Flavokinase"/>
    <property type="match status" value="1"/>
</dbReference>
<dbReference type="GO" id="GO:0009398">
    <property type="term" value="P:FMN biosynthetic process"/>
    <property type="evidence" value="ECO:0007669"/>
    <property type="project" value="UniProtKB-UniRule"/>
</dbReference>
<dbReference type="SUPFAM" id="SSF52374">
    <property type="entry name" value="Nucleotidylyl transferase"/>
    <property type="match status" value="1"/>
</dbReference>
<keyword evidence="5 15" id="KW-0288">FMN</keyword>
<evidence type="ECO:0000313" key="18">
    <source>
        <dbReference type="Proteomes" id="UP000199495"/>
    </source>
</evidence>
<dbReference type="PANTHER" id="PTHR22749">
    <property type="entry name" value="RIBOFLAVIN KINASE/FMN ADENYLYLTRANSFERASE"/>
    <property type="match status" value="1"/>
</dbReference>
<dbReference type="GO" id="GO:0006747">
    <property type="term" value="P:FAD biosynthetic process"/>
    <property type="evidence" value="ECO:0007669"/>
    <property type="project" value="UniProtKB-UniRule"/>
</dbReference>
<comment type="similarity">
    <text evidence="15">Belongs to the ribF family.</text>
</comment>
<dbReference type="Pfam" id="PF01687">
    <property type="entry name" value="Flavokinase"/>
    <property type="match status" value="1"/>
</dbReference>
<protein>
    <recommendedName>
        <fullName evidence="15">Riboflavin biosynthesis protein</fullName>
    </recommendedName>
    <domain>
        <recommendedName>
            <fullName evidence="15">Riboflavin kinase</fullName>
            <ecNumber evidence="15">2.7.1.26</ecNumber>
        </recommendedName>
        <alternativeName>
            <fullName evidence="15">Flavokinase</fullName>
        </alternativeName>
    </domain>
    <domain>
        <recommendedName>
            <fullName evidence="15">FMN adenylyltransferase</fullName>
            <ecNumber evidence="15">2.7.7.2</ecNumber>
        </recommendedName>
        <alternativeName>
            <fullName evidence="15">FAD pyrophosphorylase</fullName>
        </alternativeName>
        <alternativeName>
            <fullName evidence="15">FAD synthase</fullName>
        </alternativeName>
    </domain>
</protein>
<evidence type="ECO:0000256" key="13">
    <source>
        <dbReference type="ARBA" id="ARBA00047880"/>
    </source>
</evidence>
<evidence type="ECO:0000313" key="17">
    <source>
        <dbReference type="EMBL" id="SDG40871.1"/>
    </source>
</evidence>
<keyword evidence="18" id="KW-1185">Reference proteome</keyword>
<keyword evidence="12" id="KW-0511">Multifunctional enzyme</keyword>
<dbReference type="PANTHER" id="PTHR22749:SF6">
    <property type="entry name" value="RIBOFLAVIN KINASE"/>
    <property type="match status" value="1"/>
</dbReference>
<evidence type="ECO:0000256" key="7">
    <source>
        <dbReference type="ARBA" id="ARBA00022695"/>
    </source>
</evidence>
<proteinExistence type="inferred from homology"/>